<accession>A0A914Z1E3</accession>
<dbReference type="Proteomes" id="UP000887577">
    <property type="component" value="Unplaced"/>
</dbReference>
<proteinExistence type="predicted"/>
<reference evidence="2" key="1">
    <citation type="submission" date="2022-11" db="UniProtKB">
        <authorList>
            <consortium name="WormBaseParasite"/>
        </authorList>
    </citation>
    <scope>IDENTIFICATION</scope>
</reference>
<evidence type="ECO:0000313" key="1">
    <source>
        <dbReference type="Proteomes" id="UP000887577"/>
    </source>
</evidence>
<evidence type="ECO:0000313" key="2">
    <source>
        <dbReference type="WBParaSite" id="PSU_v2.g618.t1"/>
    </source>
</evidence>
<dbReference type="WBParaSite" id="PSU_v2.g618.t1">
    <property type="protein sequence ID" value="PSU_v2.g618.t1"/>
    <property type="gene ID" value="PSU_v2.g618"/>
</dbReference>
<keyword evidence="1" id="KW-1185">Reference proteome</keyword>
<protein>
    <submittedName>
        <fullName evidence="2">Uncharacterized protein</fullName>
    </submittedName>
</protein>
<dbReference type="AlphaFoldDB" id="A0A914Z1E3"/>
<name>A0A914Z1E3_9BILA</name>
<sequence length="90" mass="9702">MDVGATPTRVLVFLQHKDAAAFAHDEAIAIHIPGPRRALRCVIEGRRQRARCAEPTDAEFAHRCFGAAGDHDVGVVQRDHPRGIADGVGP</sequence>
<organism evidence="1 2">
    <name type="scientific">Panagrolaimus superbus</name>
    <dbReference type="NCBI Taxonomy" id="310955"/>
    <lineage>
        <taxon>Eukaryota</taxon>
        <taxon>Metazoa</taxon>
        <taxon>Ecdysozoa</taxon>
        <taxon>Nematoda</taxon>
        <taxon>Chromadorea</taxon>
        <taxon>Rhabditida</taxon>
        <taxon>Tylenchina</taxon>
        <taxon>Panagrolaimomorpha</taxon>
        <taxon>Panagrolaimoidea</taxon>
        <taxon>Panagrolaimidae</taxon>
        <taxon>Panagrolaimus</taxon>
    </lineage>
</organism>